<sequence>MNHSLFTYGTLMVRKMMQDLLQKELAEPQQALLRGYRKYPSSYGYPFIIADNSSDVKGILWGGLTDHDLKILDDYEGIFDSPPLYFRQFEEVYISQKCQKEIKAWIYVGNPIFFGKA</sequence>
<dbReference type="InterPro" id="IPR036568">
    <property type="entry name" value="GGCT-like_sf"/>
</dbReference>
<reference evidence="5" key="1">
    <citation type="submission" date="2019-11" db="EMBL/GenBank/DDBJ databases">
        <title>Genome sequence of Heliorestis convoluta strain HH, an alkaliphilic and minimalistic phototrophic bacterium from a soda lake in Egypt.</title>
        <authorList>
            <person name="Dewey E.D."/>
            <person name="Stokes L.M."/>
            <person name="Burchell B.M."/>
            <person name="Shaffer K.N."/>
            <person name="Huntington A.M."/>
            <person name="Baker J.M."/>
            <person name="Nadendla S."/>
            <person name="Giglio M.G."/>
            <person name="Touchman J.W."/>
            <person name="Blankenship R.E."/>
            <person name="Madigan M.T."/>
            <person name="Sattley W.M."/>
        </authorList>
    </citation>
    <scope>NUCLEOTIDE SEQUENCE [LARGE SCALE GENOMIC DNA]</scope>
    <source>
        <strain evidence="5">HH</strain>
    </source>
</reference>
<dbReference type="KEGG" id="hcv:FTV88_2168"/>
<evidence type="ECO:0000256" key="2">
    <source>
        <dbReference type="ARBA" id="ARBA00030602"/>
    </source>
</evidence>
<keyword evidence="1 4" id="KW-0808">Transferase</keyword>
<dbReference type="SUPFAM" id="SSF110857">
    <property type="entry name" value="Gamma-glutamyl cyclotransferase-like"/>
    <property type="match status" value="1"/>
</dbReference>
<organism evidence="4 5">
    <name type="scientific">Heliorestis convoluta</name>
    <dbReference type="NCBI Taxonomy" id="356322"/>
    <lineage>
        <taxon>Bacteria</taxon>
        <taxon>Bacillati</taxon>
        <taxon>Bacillota</taxon>
        <taxon>Clostridia</taxon>
        <taxon>Eubacteriales</taxon>
        <taxon>Heliobacteriaceae</taxon>
        <taxon>Heliorestis</taxon>
    </lineage>
</organism>
<gene>
    <name evidence="4" type="ORF">FTV88_2168</name>
</gene>
<dbReference type="EMBL" id="CP045875">
    <property type="protein sequence ID" value="QGG48266.1"/>
    <property type="molecule type" value="Genomic_DNA"/>
</dbReference>
<proteinExistence type="predicted"/>
<dbReference type="GO" id="GO:0016740">
    <property type="term" value="F:transferase activity"/>
    <property type="evidence" value="ECO:0007669"/>
    <property type="project" value="UniProtKB-KW"/>
</dbReference>
<feature type="domain" description="Gamma-glutamylcyclotransferase AIG2-like" evidence="3">
    <location>
        <begin position="5"/>
        <end position="110"/>
    </location>
</feature>
<evidence type="ECO:0000313" key="4">
    <source>
        <dbReference type="EMBL" id="QGG48266.1"/>
    </source>
</evidence>
<dbReference type="InterPro" id="IPR009288">
    <property type="entry name" value="AIG2-like_dom"/>
</dbReference>
<protein>
    <recommendedName>
        <fullName evidence="2">Putative gamma-glutamylcyclotransferase</fullName>
    </recommendedName>
</protein>
<accession>A0A5Q2N3U3</accession>
<dbReference type="InterPro" id="IPR045038">
    <property type="entry name" value="AIG2-like"/>
</dbReference>
<name>A0A5Q2N3U3_9FIRM</name>
<dbReference type="Pfam" id="PF06094">
    <property type="entry name" value="GGACT"/>
    <property type="match status" value="1"/>
</dbReference>
<dbReference type="InterPro" id="IPR013024">
    <property type="entry name" value="GGCT-like"/>
</dbReference>
<keyword evidence="5" id="KW-1185">Reference proteome</keyword>
<evidence type="ECO:0000313" key="5">
    <source>
        <dbReference type="Proteomes" id="UP000366051"/>
    </source>
</evidence>
<evidence type="ECO:0000256" key="1">
    <source>
        <dbReference type="ARBA" id="ARBA00022679"/>
    </source>
</evidence>
<dbReference type="PANTHER" id="PTHR31544:SF2">
    <property type="entry name" value="AIG2-LIKE PROTEIN D"/>
    <property type="match status" value="1"/>
</dbReference>
<dbReference type="Proteomes" id="UP000366051">
    <property type="component" value="Chromosome"/>
</dbReference>
<dbReference type="PANTHER" id="PTHR31544">
    <property type="entry name" value="AIG2-LIKE PROTEIN D"/>
    <property type="match status" value="1"/>
</dbReference>
<dbReference type="CDD" id="cd06661">
    <property type="entry name" value="GGCT_like"/>
    <property type="match status" value="1"/>
</dbReference>
<evidence type="ECO:0000259" key="3">
    <source>
        <dbReference type="Pfam" id="PF06094"/>
    </source>
</evidence>
<dbReference type="Gene3D" id="3.10.490.10">
    <property type="entry name" value="Gamma-glutamyl cyclotransferase-like"/>
    <property type="match status" value="1"/>
</dbReference>
<dbReference type="AlphaFoldDB" id="A0A5Q2N3U3"/>